<dbReference type="eggNOG" id="KOG4712">
    <property type="taxonomic scope" value="Eukaryota"/>
</dbReference>
<gene>
    <name evidence="7" type="ORF">NAEGRDRAFT_61701</name>
</gene>
<dbReference type="GO" id="GO:0000793">
    <property type="term" value="C:condensed chromosome"/>
    <property type="evidence" value="ECO:0007669"/>
    <property type="project" value="TreeGrafter"/>
</dbReference>
<feature type="compositionally biased region" description="Polar residues" evidence="6">
    <location>
        <begin position="304"/>
        <end position="325"/>
    </location>
</feature>
<dbReference type="RefSeq" id="XP_002683637.1">
    <property type="nucleotide sequence ID" value="XM_002683591.1"/>
</dbReference>
<name>D2UXB1_NAEGR</name>
<feature type="compositionally biased region" description="Low complexity" evidence="6">
    <location>
        <begin position="607"/>
        <end position="618"/>
    </location>
</feature>
<proteinExistence type="inferred from homology"/>
<dbReference type="PANTHER" id="PTHR32086:SF0">
    <property type="entry name" value="FANCONI ANEMIA GROUP D2 PROTEIN"/>
    <property type="match status" value="1"/>
</dbReference>
<dbReference type="VEuPathDB" id="AmoebaDB:NAEGRDRAFT_61701"/>
<feature type="compositionally biased region" description="Basic residues" evidence="6">
    <location>
        <begin position="842"/>
        <end position="855"/>
    </location>
</feature>
<evidence type="ECO:0000256" key="5">
    <source>
        <dbReference type="ARBA" id="ARBA00093456"/>
    </source>
</evidence>
<keyword evidence="8" id="KW-1185">Reference proteome</keyword>
<evidence type="ECO:0000313" key="8">
    <source>
        <dbReference type="Proteomes" id="UP000006671"/>
    </source>
</evidence>
<evidence type="ECO:0000256" key="1">
    <source>
        <dbReference type="ARBA" id="ARBA00004123"/>
    </source>
</evidence>
<comment type="similarity">
    <text evidence="5">Belongs to the Fanconi anemia protein FANCD2 family.</text>
</comment>
<protein>
    <submittedName>
        <fullName evidence="7">Predicted protein</fullName>
    </submittedName>
</protein>
<dbReference type="KEGG" id="ngr:NAEGRDRAFT_61701"/>
<dbReference type="AlphaFoldDB" id="D2UXB1"/>
<dbReference type="GO" id="GO:0070182">
    <property type="term" value="F:DNA polymerase binding"/>
    <property type="evidence" value="ECO:0007669"/>
    <property type="project" value="TreeGrafter"/>
</dbReference>
<feature type="compositionally biased region" description="Low complexity" evidence="6">
    <location>
        <begin position="348"/>
        <end position="357"/>
    </location>
</feature>
<dbReference type="GO" id="GO:0031573">
    <property type="term" value="P:mitotic intra-S DNA damage checkpoint signaling"/>
    <property type="evidence" value="ECO:0007669"/>
    <property type="project" value="TreeGrafter"/>
</dbReference>
<dbReference type="OrthoDB" id="10069172at2759"/>
<feature type="region of interest" description="Disordered" evidence="6">
    <location>
        <begin position="278"/>
        <end position="357"/>
    </location>
</feature>
<evidence type="ECO:0000256" key="3">
    <source>
        <dbReference type="ARBA" id="ARBA00022843"/>
    </source>
</evidence>
<feature type="region of interest" description="Disordered" evidence="6">
    <location>
        <begin position="983"/>
        <end position="1028"/>
    </location>
</feature>
<feature type="compositionally biased region" description="Polar residues" evidence="6">
    <location>
        <begin position="789"/>
        <end position="800"/>
    </location>
</feature>
<dbReference type="OMA" id="RINTNDF"/>
<dbReference type="InParanoid" id="D2UXB1"/>
<dbReference type="Pfam" id="PF14631">
    <property type="entry name" value="FancD2"/>
    <property type="match status" value="2"/>
</dbReference>
<feature type="region of interest" description="Disordered" evidence="6">
    <location>
        <begin position="571"/>
        <end position="621"/>
    </location>
</feature>
<sequence>MPPQKASSTSSGSSGSSSSASGSGNNASISQHIKKFYGLLCDGGLNLPPFNEIQFGKITIGSKKKSSFSSISSFQVKDAMLLRRHIEKEVARRTKTDIENFCFALKSMIEDEYFFCLCLVPLESTNEGNYEEELYEQWDKNIPKLIISQMRWLDLIVDSKKLTEHLNTLLQISSIEFTKELISAIPEIIDDSEHDNIVEKLDQVMQDKSEMTTCVIDALSNLNLKKEILNETIDRVLRNLNSASLSDLPVIIRFLLQSTNDDNIKSVVQGIRKDLDISSLGGNNENDENDLHDNDDDNENDNNTSLILSGNNSTFKGKGKTTTMIDEQDEEFYSTQQQKRKGKQFIDSNNSSSSSSSSLQCESLLVSAISTGIRHRKIIENVKNDYNRQKIIQSLITHVGSNSKIEKDSSLDVLLSISYTKLSILRNYSSFFQVLIDSLTNLTDQQLRKVYKLFSILSFTKTLNHSNNNNTRTRDELMIIIRKQLSNTNFNFKKMGIIGSCTILSIIGSNFNQFNNLNNLNTSNISNNSNNNKTNNLLNNYNQQNLNNEEYEQCTNTTIIANTTTTTTTTMATTTNTDSKKKKKKKSDEDDQDDNDEEQDEDEQENETTTTSSKSSSEYISLPSKRKYLSNLKIHYRELDLSVINIIKYNNNATTSNNDDNNDDNNTDNNNSSLQPVQLFYIIEDLQSKLKSVIARSKTTFFTSKEKENHYNLNRINTNDFYEIANRQVQTICIDRKLSLNKSLAKIIPKIKKDLESCNLKTKVILKQNGVENAITISVITDRDVTGKEASSQHFYSQLIDSSSSDKKKRKRTPGDDENDENDENEEEVQHDDNEEEDEPKKKKKKSEKKKKKKKKSEENEDNEEEEEPKKKKKKKKKKSDQDDQDDDDGEEKKKKKKKKKKSDENEEEEETEKKKKKKKDKTESSKKKKKPIVLMEDDNDPIEQVFEESLAAESPKETMLDEDDDIFNQHESLEDFIVIRKSNQEDDISNYDITKSLPNEEDFMDDEAEEVEEDEIEEQEEEDDDDE</sequence>
<feature type="compositionally biased region" description="Acidic residues" evidence="6">
    <location>
        <begin position="1000"/>
        <end position="1028"/>
    </location>
</feature>
<feature type="region of interest" description="Disordered" evidence="6">
    <location>
        <begin position="1"/>
        <end position="24"/>
    </location>
</feature>
<evidence type="ECO:0000256" key="2">
    <source>
        <dbReference type="ARBA" id="ARBA00022499"/>
    </source>
</evidence>
<dbReference type="PANTHER" id="PTHR32086">
    <property type="entry name" value="FANCONI ANEMIA GROUP D2 PROTEIN"/>
    <property type="match status" value="1"/>
</dbReference>
<keyword evidence="3" id="KW-0832">Ubl conjugation</keyword>
<dbReference type="STRING" id="5762.D2UXB1"/>
<reference evidence="7 8" key="1">
    <citation type="journal article" date="2010" name="Cell">
        <title>The genome of Naegleria gruberi illuminates early eukaryotic versatility.</title>
        <authorList>
            <person name="Fritz-Laylin L.K."/>
            <person name="Prochnik S.E."/>
            <person name="Ginger M.L."/>
            <person name="Dacks J.B."/>
            <person name="Carpenter M.L."/>
            <person name="Field M.C."/>
            <person name="Kuo A."/>
            <person name="Paredez A."/>
            <person name="Chapman J."/>
            <person name="Pham J."/>
            <person name="Shu S."/>
            <person name="Neupane R."/>
            <person name="Cipriano M."/>
            <person name="Mancuso J."/>
            <person name="Tu H."/>
            <person name="Salamov A."/>
            <person name="Lindquist E."/>
            <person name="Shapiro H."/>
            <person name="Lucas S."/>
            <person name="Grigoriev I.V."/>
            <person name="Cande W.Z."/>
            <person name="Fulton C."/>
            <person name="Rokhsar D.S."/>
            <person name="Dawson S.C."/>
        </authorList>
    </citation>
    <scope>NUCLEOTIDE SEQUENCE [LARGE SCALE GENOMIC DNA]</scope>
    <source>
        <strain evidence="7 8">NEG-M</strain>
    </source>
</reference>
<feature type="region of interest" description="Disordered" evidence="6">
    <location>
        <begin position="786"/>
        <end position="941"/>
    </location>
</feature>
<evidence type="ECO:0000256" key="6">
    <source>
        <dbReference type="SAM" id="MobiDB-lite"/>
    </source>
</evidence>
<dbReference type="GO" id="GO:0005634">
    <property type="term" value="C:nucleus"/>
    <property type="evidence" value="ECO:0007669"/>
    <property type="project" value="UniProtKB-SubCell"/>
</dbReference>
<dbReference type="GeneID" id="8864057"/>
<dbReference type="GO" id="GO:1990918">
    <property type="term" value="P:double-strand break repair involved in meiotic recombination"/>
    <property type="evidence" value="ECO:0007669"/>
    <property type="project" value="TreeGrafter"/>
</dbReference>
<evidence type="ECO:0000256" key="4">
    <source>
        <dbReference type="ARBA" id="ARBA00023242"/>
    </source>
</evidence>
<feature type="compositionally biased region" description="Acidic residues" evidence="6">
    <location>
        <begin position="589"/>
        <end position="606"/>
    </location>
</feature>
<keyword evidence="2" id="KW-1017">Isopeptide bond</keyword>
<comment type="subcellular location">
    <subcellularLocation>
        <location evidence="1">Nucleus</location>
    </subcellularLocation>
</comment>
<keyword evidence="4" id="KW-0539">Nucleus</keyword>
<dbReference type="GO" id="GO:0036297">
    <property type="term" value="P:interstrand cross-link repair"/>
    <property type="evidence" value="ECO:0007669"/>
    <property type="project" value="TreeGrafter"/>
</dbReference>
<accession>D2UXB1</accession>
<dbReference type="Proteomes" id="UP000006671">
    <property type="component" value="Unassembled WGS sequence"/>
</dbReference>
<evidence type="ECO:0000313" key="7">
    <source>
        <dbReference type="EMBL" id="EFC50893.1"/>
    </source>
</evidence>
<dbReference type="GO" id="GO:0007129">
    <property type="term" value="P:homologous chromosome pairing at meiosis"/>
    <property type="evidence" value="ECO:0007669"/>
    <property type="project" value="TreeGrafter"/>
</dbReference>
<feature type="compositionally biased region" description="Acidic residues" evidence="6">
    <location>
        <begin position="816"/>
        <end position="838"/>
    </location>
</feature>
<organism evidence="8">
    <name type="scientific">Naegleria gruberi</name>
    <name type="common">Amoeba</name>
    <dbReference type="NCBI Taxonomy" id="5762"/>
    <lineage>
        <taxon>Eukaryota</taxon>
        <taxon>Discoba</taxon>
        <taxon>Heterolobosea</taxon>
        <taxon>Tetramitia</taxon>
        <taxon>Eutetramitia</taxon>
        <taxon>Vahlkampfiidae</taxon>
        <taxon>Naegleria</taxon>
    </lineage>
</organism>
<dbReference type="EMBL" id="GG738845">
    <property type="protein sequence ID" value="EFC50893.1"/>
    <property type="molecule type" value="Genomic_DNA"/>
</dbReference>
<dbReference type="InterPro" id="IPR029448">
    <property type="entry name" value="FANCD2"/>
</dbReference>
<feature type="compositionally biased region" description="Acidic residues" evidence="6">
    <location>
        <begin position="285"/>
        <end position="300"/>
    </location>
</feature>